<comment type="caution">
    <text evidence="1">The sequence shown here is derived from an EMBL/GenBank/DDBJ whole genome shotgun (WGS) entry which is preliminary data.</text>
</comment>
<reference evidence="1" key="1">
    <citation type="journal article" date="2015" name="Nature">
        <title>Complex archaea that bridge the gap between prokaryotes and eukaryotes.</title>
        <authorList>
            <person name="Spang A."/>
            <person name="Saw J.H."/>
            <person name="Jorgensen S.L."/>
            <person name="Zaremba-Niedzwiedzka K."/>
            <person name="Martijn J."/>
            <person name="Lind A.E."/>
            <person name="van Eijk R."/>
            <person name="Schleper C."/>
            <person name="Guy L."/>
            <person name="Ettema T.J."/>
        </authorList>
    </citation>
    <scope>NUCLEOTIDE SEQUENCE</scope>
</reference>
<protein>
    <submittedName>
        <fullName evidence="1">Uncharacterized protein</fullName>
    </submittedName>
</protein>
<organism evidence="1">
    <name type="scientific">marine sediment metagenome</name>
    <dbReference type="NCBI Taxonomy" id="412755"/>
    <lineage>
        <taxon>unclassified sequences</taxon>
        <taxon>metagenomes</taxon>
        <taxon>ecological metagenomes</taxon>
    </lineage>
</organism>
<accession>A0A0F9ALW0</accession>
<feature type="non-terminal residue" evidence="1">
    <location>
        <position position="1"/>
    </location>
</feature>
<gene>
    <name evidence="1" type="ORF">LCGC14_2556510</name>
</gene>
<name>A0A0F9ALW0_9ZZZZ</name>
<proteinExistence type="predicted"/>
<dbReference type="AlphaFoldDB" id="A0A0F9ALW0"/>
<dbReference type="EMBL" id="LAZR01042088">
    <property type="protein sequence ID" value="KKL10370.1"/>
    <property type="molecule type" value="Genomic_DNA"/>
</dbReference>
<evidence type="ECO:0000313" key="1">
    <source>
        <dbReference type="EMBL" id="KKL10370.1"/>
    </source>
</evidence>
<sequence>YYIDIDHIIYIRKYMKVNTRSMGMIHTVPVENIEMVKLHLTSGDVLEFNSDTTGIRDLIDDFYSVTGHNL</sequence>